<keyword evidence="3" id="KW-1185">Reference proteome</keyword>
<dbReference type="AlphaFoldDB" id="A0A8J7YFW2"/>
<evidence type="ECO:0000256" key="1">
    <source>
        <dbReference type="SAM" id="Phobius"/>
    </source>
</evidence>
<keyword evidence="1" id="KW-1133">Transmembrane helix</keyword>
<feature type="transmembrane region" description="Helical" evidence="1">
    <location>
        <begin position="33"/>
        <end position="51"/>
    </location>
</feature>
<evidence type="ECO:0000313" key="3">
    <source>
        <dbReference type="Proteomes" id="UP000783863"/>
    </source>
</evidence>
<dbReference type="RefSeq" id="WP_220589505.1">
    <property type="nucleotide sequence ID" value="NZ_RKLQ01000003.1"/>
</dbReference>
<sequence length="169" mass="17592">MLRRLRENGPVVLVPLAWTFATAAHLDLLALRTVLIAHLVMDAIIAVFTVLSWREMSEGVLLVWRRVLVVGLGVTLVGTVALLADPPVEPLLSATVVGWMLVPAAGLVATGQRIDRHPRAYTLGGALSAVGAVSYVGGVFGAVSALALAGLTMANVGQTAGIVAAVYDY</sequence>
<organism evidence="2 3">
    <name type="scientific">Haloarcula salinisoli</name>
    <dbReference type="NCBI Taxonomy" id="2487746"/>
    <lineage>
        <taxon>Archaea</taxon>
        <taxon>Methanobacteriati</taxon>
        <taxon>Methanobacteriota</taxon>
        <taxon>Stenosarchaea group</taxon>
        <taxon>Halobacteria</taxon>
        <taxon>Halobacteriales</taxon>
        <taxon>Haloarculaceae</taxon>
        <taxon>Haloarcula</taxon>
    </lineage>
</organism>
<comment type="caution">
    <text evidence="2">The sequence shown here is derived from an EMBL/GenBank/DDBJ whole genome shotgun (WGS) entry which is preliminary data.</text>
</comment>
<dbReference type="Proteomes" id="UP000783863">
    <property type="component" value="Unassembled WGS sequence"/>
</dbReference>
<reference evidence="2" key="1">
    <citation type="submission" date="2021-06" db="EMBL/GenBank/DDBJ databases">
        <title>Halomicroarcula sp. F24A a new haloarchaeum isolated from saline soil.</title>
        <authorList>
            <person name="Duran-Viseras A."/>
            <person name="Sanchez-Porro C."/>
            <person name="Ventosa A."/>
        </authorList>
    </citation>
    <scope>NUCLEOTIDE SEQUENCE</scope>
    <source>
        <strain evidence="2">F24A</strain>
    </source>
</reference>
<keyword evidence="1" id="KW-0472">Membrane</keyword>
<accession>A0A8J7YFW2</accession>
<keyword evidence="1" id="KW-0812">Transmembrane</keyword>
<proteinExistence type="predicted"/>
<name>A0A8J7YFW2_9EURY</name>
<dbReference type="EMBL" id="RKLQ01000003">
    <property type="protein sequence ID" value="MBX0305265.1"/>
    <property type="molecule type" value="Genomic_DNA"/>
</dbReference>
<feature type="transmembrane region" description="Helical" evidence="1">
    <location>
        <begin position="90"/>
        <end position="109"/>
    </location>
</feature>
<gene>
    <name evidence="2" type="ORF">EGD98_16505</name>
</gene>
<protein>
    <submittedName>
        <fullName evidence="2">Uncharacterized protein</fullName>
    </submittedName>
</protein>
<feature type="transmembrane region" description="Helical" evidence="1">
    <location>
        <begin position="121"/>
        <end position="140"/>
    </location>
</feature>
<feature type="transmembrane region" description="Helical" evidence="1">
    <location>
        <begin position="63"/>
        <end position="84"/>
    </location>
</feature>
<evidence type="ECO:0000313" key="2">
    <source>
        <dbReference type="EMBL" id="MBX0305265.1"/>
    </source>
</evidence>